<evidence type="ECO:0000256" key="1">
    <source>
        <dbReference type="SAM" id="Coils"/>
    </source>
</evidence>
<reference evidence="4 5" key="1">
    <citation type="submission" date="2019-09" db="EMBL/GenBank/DDBJ databases">
        <title>Bird 10,000 Genomes (B10K) Project - Family phase.</title>
        <authorList>
            <person name="Zhang G."/>
        </authorList>
    </citation>
    <scope>NUCLEOTIDE SEQUENCE [LARGE SCALE GENOMIC DNA]</scope>
    <source>
        <strain evidence="4">B10K-MSB-37135</strain>
        <tissue evidence="4">Heart</tissue>
    </source>
</reference>
<accession>A0A7K4L5R3</accession>
<feature type="region of interest" description="Disordered" evidence="2">
    <location>
        <begin position="109"/>
        <end position="181"/>
    </location>
</feature>
<evidence type="ECO:0000313" key="5">
    <source>
        <dbReference type="Proteomes" id="UP000534426"/>
    </source>
</evidence>
<dbReference type="Gene3D" id="3.30.950.30">
    <property type="entry name" value="Schlafen, AAA domain"/>
    <property type="match status" value="1"/>
</dbReference>
<dbReference type="PANTHER" id="PTHR12155">
    <property type="entry name" value="SCHLAFEN"/>
    <property type="match status" value="1"/>
</dbReference>
<evidence type="ECO:0000259" key="3">
    <source>
        <dbReference type="Pfam" id="PF04326"/>
    </source>
</evidence>
<dbReference type="InterPro" id="IPR038461">
    <property type="entry name" value="Schlafen_AlbA_2_dom_sf"/>
</dbReference>
<sequence length="393" mass="42714">VPTEAPAEEQADEEPTQPLTLYLGNLNPRYSPEVLCCMLKDILGTAGLALQRHHIDVVKRPRQAYALVQLGGATSLQRVAQQLLLAADLEKSLMRELVVKGKTLLVAEGGQRAQSCHEDREVGAAGGGASDGGGPAAPQGPGSRTPSKARTRGLEAAQAAPKPRGCPAARPSAFQRGTRSDSAIVQQEIVGQERLFYGAFMGSETRNVEFKRGSGEYLLGTLKHHVRKYVCAFLNSEGGSLFVGVEDTGFVHGVHCGHREEDRIRLLVDSILKGFKPQVFPDTYSLTFIPVVKAGDPGTCLKVIRLSVQAPRAQAELLLYETDQGEVYLRRDGSIQGPLSGSAIQEWCRQKWSGELKKLEEKIEVLLKEKENLLQQVSQLQSSQPRSKVCTIA</sequence>
<dbReference type="InterPro" id="IPR007421">
    <property type="entry name" value="Schlafen_AlbA_2_dom"/>
</dbReference>
<proteinExistence type="predicted"/>
<dbReference type="PANTHER" id="PTHR12155:SF29">
    <property type="entry name" value="SCHLAFEN-LIKE PROTEIN 1"/>
    <property type="match status" value="1"/>
</dbReference>
<gene>
    <name evidence="4" type="primary">Slfnl1</name>
    <name evidence="4" type="ORF">CRYUND_R14414</name>
</gene>
<dbReference type="EMBL" id="VWPW01004120">
    <property type="protein sequence ID" value="NWJ00026.1"/>
    <property type="molecule type" value="Genomic_DNA"/>
</dbReference>
<name>A0A7K4L5R3_9AVES</name>
<dbReference type="Proteomes" id="UP000534426">
    <property type="component" value="Unassembled WGS sequence"/>
</dbReference>
<dbReference type="AlphaFoldDB" id="A0A7K4L5R3"/>
<feature type="coiled-coil region" evidence="1">
    <location>
        <begin position="349"/>
        <end position="383"/>
    </location>
</feature>
<feature type="domain" description="Schlafen AlbA-2" evidence="3">
    <location>
        <begin position="204"/>
        <end position="335"/>
    </location>
</feature>
<feature type="non-terminal residue" evidence="4">
    <location>
        <position position="1"/>
    </location>
</feature>
<dbReference type="Pfam" id="PF04326">
    <property type="entry name" value="SLFN_AlbA_2"/>
    <property type="match status" value="1"/>
</dbReference>
<feature type="compositionally biased region" description="Gly residues" evidence="2">
    <location>
        <begin position="124"/>
        <end position="135"/>
    </location>
</feature>
<keyword evidence="1" id="KW-0175">Coiled coil</keyword>
<feature type="non-terminal residue" evidence="4">
    <location>
        <position position="393"/>
    </location>
</feature>
<keyword evidence="5" id="KW-1185">Reference proteome</keyword>
<evidence type="ECO:0000313" key="4">
    <source>
        <dbReference type="EMBL" id="NWJ00026.1"/>
    </source>
</evidence>
<organism evidence="4 5">
    <name type="scientific">Crypturellus undulatus</name>
    <dbReference type="NCBI Taxonomy" id="48396"/>
    <lineage>
        <taxon>Eukaryota</taxon>
        <taxon>Metazoa</taxon>
        <taxon>Chordata</taxon>
        <taxon>Craniata</taxon>
        <taxon>Vertebrata</taxon>
        <taxon>Euteleostomi</taxon>
        <taxon>Archelosauria</taxon>
        <taxon>Archosauria</taxon>
        <taxon>Dinosauria</taxon>
        <taxon>Saurischia</taxon>
        <taxon>Theropoda</taxon>
        <taxon>Coelurosauria</taxon>
        <taxon>Aves</taxon>
        <taxon>Palaeognathae</taxon>
        <taxon>Tinamiformes</taxon>
        <taxon>Tinamidae</taxon>
        <taxon>Crypturellus</taxon>
    </lineage>
</organism>
<evidence type="ECO:0000256" key="2">
    <source>
        <dbReference type="SAM" id="MobiDB-lite"/>
    </source>
</evidence>
<comment type="caution">
    <text evidence="4">The sequence shown here is derived from an EMBL/GenBank/DDBJ whole genome shotgun (WGS) entry which is preliminary data.</text>
</comment>
<protein>
    <submittedName>
        <fullName evidence="4">SLNL1 protein</fullName>
    </submittedName>
</protein>
<dbReference type="InterPro" id="IPR029684">
    <property type="entry name" value="Schlafen"/>
</dbReference>